<sequence>MKFPRIAKALDYLPPIVAFGAALVAIVGAPKWNEQGVGIEKVTSTGWIVAIISLAALVTTTLVTLRNHRQQASQQSVRAQISRTGREQLLRGVQHTVCVFKNSHQWDKANPEPSSPLDLLNSDQRSALALVNLNSMSSYADGKGNVKWWEMFENTALKGSAQIASALQTYVTFLDSTLIEAATRLLNCEFMFRLQHTHEIIDANTRGIPERPVQFFWVSPDEHMRAGYEEFWPLVTEVIRLCSENGDDWGDREPSECD</sequence>
<proteinExistence type="predicted"/>
<evidence type="ECO:0000313" key="2">
    <source>
        <dbReference type="EMBL" id="QNN46139.1"/>
    </source>
</evidence>
<dbReference type="KEGG" id="tbv:H9L17_13280"/>
<keyword evidence="3" id="KW-1185">Reference proteome</keyword>
<evidence type="ECO:0008006" key="4">
    <source>
        <dbReference type="Google" id="ProtNLM"/>
    </source>
</evidence>
<organism evidence="2 3">
    <name type="scientific">Thermomonas brevis</name>
    <dbReference type="NCBI Taxonomy" id="215691"/>
    <lineage>
        <taxon>Bacteria</taxon>
        <taxon>Pseudomonadati</taxon>
        <taxon>Pseudomonadota</taxon>
        <taxon>Gammaproteobacteria</taxon>
        <taxon>Lysobacterales</taxon>
        <taxon>Lysobacteraceae</taxon>
        <taxon>Thermomonas</taxon>
    </lineage>
</organism>
<evidence type="ECO:0000256" key="1">
    <source>
        <dbReference type="SAM" id="Phobius"/>
    </source>
</evidence>
<dbReference type="AlphaFoldDB" id="A0A7G9QS14"/>
<reference evidence="2 3" key="1">
    <citation type="submission" date="2020-08" db="EMBL/GenBank/DDBJ databases">
        <title>Genome sequence of Thermomonas brevis KACC 16975T.</title>
        <authorList>
            <person name="Hyun D.-W."/>
            <person name="Bae J.-W."/>
        </authorList>
    </citation>
    <scope>NUCLEOTIDE SEQUENCE [LARGE SCALE GENOMIC DNA]</scope>
    <source>
        <strain evidence="2 3">KACC 16975</strain>
    </source>
</reference>
<keyword evidence="1" id="KW-1133">Transmembrane helix</keyword>
<dbReference type="Proteomes" id="UP000515977">
    <property type="component" value="Chromosome"/>
</dbReference>
<evidence type="ECO:0000313" key="3">
    <source>
        <dbReference type="Proteomes" id="UP000515977"/>
    </source>
</evidence>
<gene>
    <name evidence="2" type="ORF">H9L17_13280</name>
</gene>
<accession>A0A7G9QS14</accession>
<dbReference type="RefSeq" id="WP_187569901.1">
    <property type="nucleotide sequence ID" value="NZ_CP060711.1"/>
</dbReference>
<feature type="transmembrane region" description="Helical" evidence="1">
    <location>
        <begin position="12"/>
        <end position="32"/>
    </location>
</feature>
<keyword evidence="1" id="KW-0472">Membrane</keyword>
<feature type="transmembrane region" description="Helical" evidence="1">
    <location>
        <begin position="44"/>
        <end position="65"/>
    </location>
</feature>
<protein>
    <recommendedName>
        <fullName evidence="4">DUF4760 domain-containing protein</fullName>
    </recommendedName>
</protein>
<keyword evidence="1" id="KW-0812">Transmembrane</keyword>
<dbReference type="EMBL" id="CP060711">
    <property type="protein sequence ID" value="QNN46139.1"/>
    <property type="molecule type" value="Genomic_DNA"/>
</dbReference>
<name>A0A7G9QS14_9GAMM</name>